<evidence type="ECO:0000259" key="13">
    <source>
        <dbReference type="PROSITE" id="PS50262"/>
    </source>
</evidence>
<evidence type="ECO:0000256" key="8">
    <source>
        <dbReference type="ARBA" id="ARBA00023170"/>
    </source>
</evidence>
<organism evidence="14">
    <name type="scientific">Octopus bimaculoides</name>
    <name type="common">California two-spotted octopus</name>
    <dbReference type="NCBI Taxonomy" id="37653"/>
    <lineage>
        <taxon>Eukaryota</taxon>
        <taxon>Metazoa</taxon>
        <taxon>Spiralia</taxon>
        <taxon>Lophotrochozoa</taxon>
        <taxon>Mollusca</taxon>
        <taxon>Cephalopoda</taxon>
        <taxon>Coleoidea</taxon>
        <taxon>Octopodiformes</taxon>
        <taxon>Octopoda</taxon>
        <taxon>Incirrata</taxon>
        <taxon>Octopodidae</taxon>
        <taxon>Octopus</taxon>
    </lineage>
</organism>
<dbReference type="GO" id="GO:0008188">
    <property type="term" value="F:neuropeptide receptor activity"/>
    <property type="evidence" value="ECO:0007669"/>
    <property type="project" value="TreeGrafter"/>
</dbReference>
<evidence type="ECO:0000256" key="11">
    <source>
        <dbReference type="RuleBase" id="RU000688"/>
    </source>
</evidence>
<proteinExistence type="inferred from homology"/>
<feature type="transmembrane region" description="Helical" evidence="12">
    <location>
        <begin position="152"/>
        <end position="172"/>
    </location>
</feature>
<evidence type="ECO:0000256" key="3">
    <source>
        <dbReference type="ARBA" id="ARBA00022692"/>
    </source>
</evidence>
<evidence type="ECO:0000313" key="14">
    <source>
        <dbReference type="EMBL" id="KOF98334.1"/>
    </source>
</evidence>
<evidence type="ECO:0000256" key="7">
    <source>
        <dbReference type="ARBA" id="ARBA00023157"/>
    </source>
</evidence>
<feature type="transmembrane region" description="Helical" evidence="12">
    <location>
        <begin position="40"/>
        <end position="65"/>
    </location>
</feature>
<evidence type="ECO:0000256" key="1">
    <source>
        <dbReference type="ARBA" id="ARBA00004651"/>
    </source>
</evidence>
<evidence type="ECO:0000256" key="9">
    <source>
        <dbReference type="ARBA" id="ARBA00023180"/>
    </source>
</evidence>
<dbReference type="OMA" id="TGRINMR"/>
<dbReference type="PROSITE" id="PS50262">
    <property type="entry name" value="G_PROTEIN_RECEP_F1_2"/>
    <property type="match status" value="1"/>
</dbReference>
<dbReference type="InterPro" id="IPR017452">
    <property type="entry name" value="GPCR_Rhodpsn_7TM"/>
</dbReference>
<feature type="transmembrane region" description="Helical" evidence="12">
    <location>
        <begin position="121"/>
        <end position="140"/>
    </location>
</feature>
<keyword evidence="9" id="KW-0325">Glycoprotein</keyword>
<evidence type="ECO:0000256" key="4">
    <source>
        <dbReference type="ARBA" id="ARBA00022989"/>
    </source>
</evidence>
<dbReference type="GO" id="GO:0005886">
    <property type="term" value="C:plasma membrane"/>
    <property type="evidence" value="ECO:0007669"/>
    <property type="project" value="UniProtKB-SubCell"/>
</dbReference>
<dbReference type="Gene3D" id="1.20.1070.10">
    <property type="entry name" value="Rhodopsin 7-helix transmembrane proteins"/>
    <property type="match status" value="1"/>
</dbReference>
<name>A0A0L8IAA2_OCTBM</name>
<feature type="domain" description="G-protein coupled receptors family 1 profile" evidence="13">
    <location>
        <begin position="56"/>
        <end position="327"/>
    </location>
</feature>
<protein>
    <recommendedName>
        <fullName evidence="13">G-protein coupled receptors family 1 profile domain-containing protein</fullName>
    </recommendedName>
</protein>
<feature type="transmembrane region" description="Helical" evidence="12">
    <location>
        <begin position="216"/>
        <end position="237"/>
    </location>
</feature>
<dbReference type="PRINTS" id="PR00358">
    <property type="entry name" value="BOMBESINR"/>
</dbReference>
<accession>A0A0L8IAA2</accession>
<dbReference type="Pfam" id="PF00001">
    <property type="entry name" value="7tm_1"/>
    <property type="match status" value="1"/>
</dbReference>
<keyword evidence="8 11" id="KW-0675">Receptor</keyword>
<dbReference type="EMBL" id="KQ416175">
    <property type="protein sequence ID" value="KOF98334.1"/>
    <property type="molecule type" value="Genomic_DNA"/>
</dbReference>
<dbReference type="KEGG" id="obi:106877828"/>
<feature type="transmembrane region" description="Helical" evidence="12">
    <location>
        <begin position="302"/>
        <end position="330"/>
    </location>
</feature>
<evidence type="ECO:0000256" key="5">
    <source>
        <dbReference type="ARBA" id="ARBA00023040"/>
    </source>
</evidence>
<feature type="transmembrane region" description="Helical" evidence="12">
    <location>
        <begin position="269"/>
        <end position="296"/>
    </location>
</feature>
<keyword evidence="7" id="KW-1015">Disulfide bond</keyword>
<evidence type="ECO:0000256" key="10">
    <source>
        <dbReference type="ARBA" id="ARBA00023224"/>
    </source>
</evidence>
<dbReference type="SUPFAM" id="SSF81321">
    <property type="entry name" value="Family A G protein-coupled receptor-like"/>
    <property type="match status" value="1"/>
</dbReference>
<dbReference type="OrthoDB" id="10049706at2759"/>
<dbReference type="InterPro" id="IPR000276">
    <property type="entry name" value="GPCR_Rhodpsn"/>
</dbReference>
<keyword evidence="10 11" id="KW-0807">Transducer</keyword>
<dbReference type="PROSITE" id="PS00237">
    <property type="entry name" value="G_PROTEIN_RECEP_F1_1"/>
    <property type="match status" value="1"/>
</dbReference>
<dbReference type="PANTHER" id="PTHR45695:SF26">
    <property type="entry name" value="NEUROPEPTIDE CCHAMIDE-1 RECEPTOR"/>
    <property type="match status" value="1"/>
</dbReference>
<dbReference type="PANTHER" id="PTHR45695">
    <property type="entry name" value="LEUCOKININ RECEPTOR-RELATED"/>
    <property type="match status" value="1"/>
</dbReference>
<keyword evidence="3 11" id="KW-0812">Transmembrane</keyword>
<comment type="similarity">
    <text evidence="11">Belongs to the G-protein coupled receptor 1 family.</text>
</comment>
<keyword evidence="6 12" id="KW-0472">Membrane</keyword>
<keyword evidence="5 11" id="KW-0297">G-protein coupled receptor</keyword>
<keyword evidence="2" id="KW-1003">Cell membrane</keyword>
<reference evidence="14" key="1">
    <citation type="submission" date="2015-07" db="EMBL/GenBank/DDBJ databases">
        <title>MeaNS - Measles Nucleotide Surveillance Program.</title>
        <authorList>
            <person name="Tran T."/>
            <person name="Druce J."/>
        </authorList>
    </citation>
    <scope>NUCLEOTIDE SEQUENCE</scope>
    <source>
        <strain evidence="14">UCB-OBI-ISO-001</strain>
        <tissue evidence="14">Gonad</tissue>
    </source>
</reference>
<keyword evidence="4 12" id="KW-1133">Transmembrane helix</keyword>
<dbReference type="AlphaFoldDB" id="A0A0L8IAA2"/>
<dbReference type="PRINTS" id="PR00237">
    <property type="entry name" value="GPCRRHODOPSN"/>
</dbReference>
<comment type="subcellular location">
    <subcellularLocation>
        <location evidence="1">Cell membrane</location>
        <topology evidence="1">Multi-pass membrane protein</topology>
    </subcellularLocation>
</comment>
<feature type="transmembrane region" description="Helical" evidence="12">
    <location>
        <begin position="77"/>
        <end position="101"/>
    </location>
</feature>
<evidence type="ECO:0000256" key="2">
    <source>
        <dbReference type="ARBA" id="ARBA00022475"/>
    </source>
</evidence>
<evidence type="ECO:0000256" key="12">
    <source>
        <dbReference type="SAM" id="Phobius"/>
    </source>
</evidence>
<evidence type="ECO:0000256" key="6">
    <source>
        <dbReference type="ARBA" id="ARBA00023136"/>
    </source>
</evidence>
<dbReference type="InterPro" id="IPR001556">
    <property type="entry name" value="Bombsn_rcpt-like"/>
</dbReference>
<sequence length="382" mass="43797">MGLINKTSLNLSSNFTYDSSEGDFYDDFYPTHREITPKQIVVPILFGFVFVIGIVGNGTLIYTVLRNRKMRVVPNIYIVSLSCGDLLLILISVPFNSLVFILPEWPFGEVMCKINEYLQTVSLGVSVFTLTALSADRYIAIVDPMAKHKSRLIVRAVTTAGCLWVVALLLAIPDLSSSTVIQGSHNVTLYSARVCVLYPTVDVNGHLPMWYPRMMIMLKFFVFFMIPLIIIGIFYVLMARILILSAKQIPGDSNGKASYKKQIETRMKVAKAVLSFVVLFAICWLPRHIYLFWYFYFDEEFIPFWMMFKIVSFCMAFINSCVNPFALYFLSNQFRKYYNRYLFCWCTPKPYDVLNTPGSSVMYNFQSTVNSTTTYMHSQTAC</sequence>
<gene>
    <name evidence="14" type="ORF">OCBIM_22025880mg</name>
</gene>